<dbReference type="EC" id="3.6.-.-" evidence="1"/>
<evidence type="ECO:0000313" key="1">
    <source>
        <dbReference type="EMBL" id="MEW9491288.1"/>
    </source>
</evidence>
<name>A0ACC6TNA9_9CREN</name>
<dbReference type="Proteomes" id="UP000053480">
    <property type="component" value="Unassembled WGS sequence"/>
</dbReference>
<dbReference type="EMBL" id="JZWS03000003">
    <property type="protein sequence ID" value="MEW9491288.1"/>
    <property type="molecule type" value="Genomic_DNA"/>
</dbReference>
<sequence>MKVFSCKKFEVHVERVKLPNGKERELQYVKHRGSSVVIPVLNGKLILIKQYRPVIGKWIYEFPAGTVEENEDPLTTAKRELVEEIGYEAKEMLHLFDFYPSPGITSELMHMYLAKDLTYVGSHPEEYEVIEPFPVTLNEALVMLRKGEIVDAKTMIGILYLENNRHLVE</sequence>
<protein>
    <submittedName>
        <fullName evidence="1">NUDIX hydrolase</fullName>
        <ecNumber evidence="1">3.6.-.-</ecNumber>
    </submittedName>
</protein>
<organism evidence="1 2">
    <name type="scientific">Candidatus Aramenus sulfurataquae</name>
    <dbReference type="NCBI Taxonomy" id="1326980"/>
    <lineage>
        <taxon>Archaea</taxon>
        <taxon>Thermoproteota</taxon>
        <taxon>Thermoprotei</taxon>
        <taxon>Sulfolobales</taxon>
        <taxon>Sulfolobaceae</taxon>
        <taxon>Candidatus Aramenus</taxon>
    </lineage>
</organism>
<reference evidence="1" key="1">
    <citation type="submission" date="2024-07" db="EMBL/GenBank/DDBJ databases">
        <title>Metagenome and Metagenome-Assembled Genomes of Archaea from a hot spring from the geothermal field of Los Azufres, Mexico.</title>
        <authorList>
            <person name="Marin-Paredes R."/>
            <person name="Martinez-Romero E."/>
            <person name="Servin-Garciduenas L.E."/>
        </authorList>
    </citation>
    <scope>NUCLEOTIDE SEQUENCE</scope>
    <source>
        <strain evidence="1">AZ1-454</strain>
    </source>
</reference>
<comment type="caution">
    <text evidence="1">The sequence shown here is derived from an EMBL/GenBank/DDBJ whole genome shotgun (WGS) entry which is preliminary data.</text>
</comment>
<accession>A0ACC6TNA9</accession>
<proteinExistence type="predicted"/>
<keyword evidence="1" id="KW-0378">Hydrolase</keyword>
<evidence type="ECO:0000313" key="2">
    <source>
        <dbReference type="Proteomes" id="UP000053480"/>
    </source>
</evidence>
<gene>
    <name evidence="1" type="ORF">TQ35_0003675</name>
</gene>